<evidence type="ECO:0000313" key="2">
    <source>
        <dbReference type="Proteomes" id="UP000095287"/>
    </source>
</evidence>
<dbReference type="WBParaSite" id="L893_g3754.t1">
    <property type="protein sequence ID" value="L893_g3754.t1"/>
    <property type="gene ID" value="L893_g3754"/>
</dbReference>
<organism evidence="2 3">
    <name type="scientific">Steinernema glaseri</name>
    <dbReference type="NCBI Taxonomy" id="37863"/>
    <lineage>
        <taxon>Eukaryota</taxon>
        <taxon>Metazoa</taxon>
        <taxon>Ecdysozoa</taxon>
        <taxon>Nematoda</taxon>
        <taxon>Chromadorea</taxon>
        <taxon>Rhabditida</taxon>
        <taxon>Tylenchina</taxon>
        <taxon>Panagrolaimomorpha</taxon>
        <taxon>Strongyloidoidea</taxon>
        <taxon>Steinernematidae</taxon>
        <taxon>Steinernema</taxon>
    </lineage>
</organism>
<keyword evidence="2" id="KW-1185">Reference proteome</keyword>
<dbReference type="PROSITE" id="PS51885">
    <property type="entry name" value="NEPRILYSIN"/>
    <property type="match status" value="1"/>
</dbReference>
<feature type="transmembrane region" description="Helical" evidence="1">
    <location>
        <begin position="223"/>
        <end position="248"/>
    </location>
</feature>
<name>A0A1I8AB22_9BILA</name>
<dbReference type="AlphaFoldDB" id="A0A1I8AB22"/>
<feature type="transmembrane region" description="Helical" evidence="1">
    <location>
        <begin position="268"/>
        <end position="285"/>
    </location>
</feature>
<sequence length="480" mass="54069">MTMTLLYIPSVPLNSICSSVELHIARSLCKSAPRRHNSGWLLSRRPSSLVMILKAYSVILLLLLAEHCNATQQSLADAFNKSVYPCNDLYRHVCAEEDAMEETMNEKNDGLLLGITKVLNRKRTYAFNRILKNASWMTPLQREGILDYLNQINIVIGVEKKYRHLTLLQEMMDVYDEEFRKTKWSFPMDSDSSIVLSPEIDTTMATTTTLTPGSYFITTKGHLTVLTVLLVAGAAAVFAGFLSCMYYALNKKTNHVEWRQSKGYRSQAPVIGLAVLAFMHLWSDYKSINDNDFDAGSLGLKAGLILWECTALFYCVIKFKTLKYLVDLARRLWNCSWRESTENAVDEEAGEDSEEVPVASQDFYLHDITIKHASLTESGISTFPRCNEGDHEHTLCFKTTVYGERNADGWFTSCGMDRTTFIDKWDAAVKNLPQAPVSCILEKIEAACNKEDMSGIRICIKALPLCFCNQKAPVPLSSSN</sequence>
<protein>
    <submittedName>
        <fullName evidence="3">CUB domain-containing protein</fullName>
    </submittedName>
</protein>
<keyword evidence="1" id="KW-0472">Membrane</keyword>
<dbReference type="Proteomes" id="UP000095287">
    <property type="component" value="Unplaced"/>
</dbReference>
<dbReference type="InterPro" id="IPR024079">
    <property type="entry name" value="MetalloPept_cat_dom_sf"/>
</dbReference>
<keyword evidence="1" id="KW-0812">Transmembrane</keyword>
<dbReference type="Gene3D" id="3.40.390.10">
    <property type="entry name" value="Collagenase (Catalytic Domain)"/>
    <property type="match status" value="1"/>
</dbReference>
<reference evidence="3" key="1">
    <citation type="submission" date="2016-11" db="UniProtKB">
        <authorList>
            <consortium name="WormBaseParasite"/>
        </authorList>
    </citation>
    <scope>IDENTIFICATION</scope>
</reference>
<evidence type="ECO:0000313" key="3">
    <source>
        <dbReference type="WBParaSite" id="L893_g3754.t1"/>
    </source>
</evidence>
<feature type="transmembrane region" description="Helical" evidence="1">
    <location>
        <begin position="297"/>
        <end position="317"/>
    </location>
</feature>
<proteinExistence type="predicted"/>
<keyword evidence="1" id="KW-1133">Transmembrane helix</keyword>
<accession>A0A1I8AB22</accession>
<evidence type="ECO:0000256" key="1">
    <source>
        <dbReference type="SAM" id="Phobius"/>
    </source>
</evidence>
<dbReference type="GO" id="GO:0004222">
    <property type="term" value="F:metalloendopeptidase activity"/>
    <property type="evidence" value="ECO:0007669"/>
    <property type="project" value="InterPro"/>
</dbReference>
<dbReference type="InterPro" id="IPR000718">
    <property type="entry name" value="Peptidase_M13"/>
</dbReference>
<dbReference type="GO" id="GO:0006508">
    <property type="term" value="P:proteolysis"/>
    <property type="evidence" value="ECO:0007669"/>
    <property type="project" value="InterPro"/>
</dbReference>